<accession>A0A7E4UMC9</accession>
<keyword evidence="1" id="KW-0040">ANK repeat</keyword>
<feature type="compositionally biased region" description="Pro residues" evidence="2">
    <location>
        <begin position="129"/>
        <end position="143"/>
    </location>
</feature>
<evidence type="ECO:0000256" key="1">
    <source>
        <dbReference type="PROSITE-ProRule" id="PRU00023"/>
    </source>
</evidence>
<feature type="region of interest" description="Disordered" evidence="2">
    <location>
        <begin position="627"/>
        <end position="650"/>
    </location>
</feature>
<feature type="region of interest" description="Disordered" evidence="2">
    <location>
        <begin position="405"/>
        <end position="429"/>
    </location>
</feature>
<dbReference type="GO" id="GO:0030837">
    <property type="term" value="P:negative regulation of actin filament polymerization"/>
    <property type="evidence" value="ECO:0007669"/>
    <property type="project" value="InterPro"/>
</dbReference>
<dbReference type="SMART" id="SM00248">
    <property type="entry name" value="ANK"/>
    <property type="match status" value="5"/>
</dbReference>
<dbReference type="GO" id="GO:0005737">
    <property type="term" value="C:cytoplasm"/>
    <property type="evidence" value="ECO:0007669"/>
    <property type="project" value="TreeGrafter"/>
</dbReference>
<feature type="compositionally biased region" description="Polar residues" evidence="2">
    <location>
        <begin position="192"/>
        <end position="202"/>
    </location>
</feature>
<dbReference type="PROSITE" id="PS50297">
    <property type="entry name" value="ANK_REP_REGION"/>
    <property type="match status" value="3"/>
</dbReference>
<feature type="region of interest" description="Disordered" evidence="2">
    <location>
        <begin position="516"/>
        <end position="601"/>
    </location>
</feature>
<organism evidence="3 4">
    <name type="scientific">Panagrellus redivivus</name>
    <name type="common">Microworm</name>
    <dbReference type="NCBI Taxonomy" id="6233"/>
    <lineage>
        <taxon>Eukaryota</taxon>
        <taxon>Metazoa</taxon>
        <taxon>Ecdysozoa</taxon>
        <taxon>Nematoda</taxon>
        <taxon>Chromadorea</taxon>
        <taxon>Rhabditida</taxon>
        <taxon>Tylenchina</taxon>
        <taxon>Panagrolaimomorpha</taxon>
        <taxon>Panagrolaimoidea</taxon>
        <taxon>Panagrolaimidae</taxon>
        <taxon>Panagrellus</taxon>
    </lineage>
</organism>
<feature type="compositionally biased region" description="Basic and acidic residues" evidence="2">
    <location>
        <begin position="575"/>
        <end position="596"/>
    </location>
</feature>
<evidence type="ECO:0000313" key="4">
    <source>
        <dbReference type="WBParaSite" id="Pan_g10220.t1"/>
    </source>
</evidence>
<dbReference type="PANTHER" id="PTHR24168">
    <property type="entry name" value="KN MOTIF AND ANKYRIN REPEAT DOMAIN-CONTAINING"/>
    <property type="match status" value="1"/>
</dbReference>
<feature type="region of interest" description="Disordered" evidence="2">
    <location>
        <begin position="36"/>
        <end position="67"/>
    </location>
</feature>
<dbReference type="PANTHER" id="PTHR24168:SF21">
    <property type="entry name" value="KANK, ISOFORM D"/>
    <property type="match status" value="1"/>
</dbReference>
<dbReference type="Pfam" id="PF12796">
    <property type="entry name" value="Ank_2"/>
    <property type="match status" value="1"/>
</dbReference>
<evidence type="ECO:0000256" key="2">
    <source>
        <dbReference type="SAM" id="MobiDB-lite"/>
    </source>
</evidence>
<feature type="region of interest" description="Disordered" evidence="2">
    <location>
        <begin position="712"/>
        <end position="749"/>
    </location>
</feature>
<feature type="region of interest" description="Disordered" evidence="2">
    <location>
        <begin position="310"/>
        <end position="335"/>
    </location>
</feature>
<protein>
    <submittedName>
        <fullName evidence="4">ANK_REP_REGION domain-containing protein</fullName>
    </submittedName>
</protein>
<proteinExistence type="predicted"/>
<feature type="region of interest" description="Disordered" evidence="2">
    <location>
        <begin position="1236"/>
        <end position="1255"/>
    </location>
</feature>
<dbReference type="WBParaSite" id="Pan_g10220.t1">
    <property type="protein sequence ID" value="Pan_g10220.t1"/>
    <property type="gene ID" value="Pan_g10220"/>
</dbReference>
<dbReference type="Proteomes" id="UP000492821">
    <property type="component" value="Unassembled WGS sequence"/>
</dbReference>
<feature type="repeat" description="ANK" evidence="1">
    <location>
        <begin position="1068"/>
        <end position="1101"/>
    </location>
</feature>
<feature type="compositionally biased region" description="Acidic residues" evidence="2">
    <location>
        <begin position="950"/>
        <end position="961"/>
    </location>
</feature>
<dbReference type="Gene3D" id="1.25.40.20">
    <property type="entry name" value="Ankyrin repeat-containing domain"/>
    <property type="match status" value="1"/>
</dbReference>
<reference evidence="3" key="1">
    <citation type="journal article" date="2013" name="Genetics">
        <title>The draft genome and transcriptome of Panagrellus redivivus are shaped by the harsh demands of a free-living lifestyle.</title>
        <authorList>
            <person name="Srinivasan J."/>
            <person name="Dillman A.R."/>
            <person name="Macchietto M.G."/>
            <person name="Heikkinen L."/>
            <person name="Lakso M."/>
            <person name="Fracchia K.M."/>
            <person name="Antoshechkin I."/>
            <person name="Mortazavi A."/>
            <person name="Wong G."/>
            <person name="Sternberg P.W."/>
        </authorList>
    </citation>
    <scope>NUCLEOTIDE SEQUENCE [LARGE SCALE GENOMIC DNA]</scope>
    <source>
        <strain evidence="3">MT8872</strain>
    </source>
</reference>
<dbReference type="Pfam" id="PF00023">
    <property type="entry name" value="Ank"/>
    <property type="match status" value="1"/>
</dbReference>
<dbReference type="InterPro" id="IPR002110">
    <property type="entry name" value="Ankyrin_rpt"/>
</dbReference>
<feature type="compositionally biased region" description="Basic and acidic residues" evidence="2">
    <location>
        <begin position="220"/>
        <end position="237"/>
    </location>
</feature>
<feature type="compositionally biased region" description="Polar residues" evidence="2">
    <location>
        <begin position="160"/>
        <end position="171"/>
    </location>
</feature>
<dbReference type="PROSITE" id="PS50088">
    <property type="entry name" value="ANK_REPEAT"/>
    <property type="match status" value="3"/>
</dbReference>
<feature type="compositionally biased region" description="Low complexity" evidence="2">
    <location>
        <begin position="1236"/>
        <end position="1249"/>
    </location>
</feature>
<feature type="region of interest" description="Disordered" evidence="2">
    <location>
        <begin position="866"/>
        <end position="900"/>
    </location>
</feature>
<sequence>MGRCHCCPYGFHIDLGFVDFAENAVKGIDSIKKYNSNPRKKPRRQAAVTPSIDEYATSRPTATDEDWWTTASPMDSSIMSQSTNGIDIDDELPTHELPVPAQYLGKQKSDSHVMRLIGELSGIENARKPPLPPPVASSTPYPPADLNNSSRSQGWAGFNGSDTFSRSQTAASGRVYPGTINRELTKSVPPSLVNSATTNSIPSPIKTYHAAVAESAARSPPEKKQPTPPRRYFDSARPRVLSPEPAARSPMLPPTALRTSNIHSRASFISTSNGNNLPSSPEAKAPARIAYRGALTSNGLDFSSFASVRRQRGSTEDGGRTLPRNGGPFVPRVDGYTSDAEYRSELFDRQNYRYDAGSTPRLNGVDPLVVTKVAEQTALPTKPSKNFSHSSTQATVIPVEVKTVGTVTEERKRGPTPPPKPAPKSGSTQTTAIEAAEIAVNTDPPEEPKFDLSKLSIEFQFAVGHEPEFLPGEHPELAAKKVETAEIGTRPIRKALFEMGINTDPPPVMINKACMPMPPPVKPKTSEKSTETDEPETIKVDSLPSLNESSPEPPKDPQPSTLTSETQTETDWIEDELRRRMKAERAERKSVDKITETEEDDTGEFIMITCSKCDSSNVAEATEHYEKIVDDEEPSQADGESGFSNSSTDLDEFERLEKSIQNEGELTDLKDHPTFDGVTDSGIKYDGIVENGESPAPGNTVNIVEVEYTAPPIDENAVKQRENLDVPPEPLHRNSMASEPDFSDHDNQSLDTVSIATMVYVDPASKKEEKTPPKDLDSSKIEAIRKLLTEPTRNSAFTRESGAYRSYRAEKSKTTDDLDFIAAKHSANAGKDEPTEPSQPSEGSAAALHDVVHMKKAVPIVVTPPLTMPEMPARIPRPKVSHFSIPEEQAQTPDEEAEAADRLTPLRSELRSLYEWGHSGAPFKNDFRRLGASPLGQVQSAGIDQIEAEDDDANDDDDLEGEIQKSGASSDSEGTYEVSDNDDPEVAADFELTAPLKEALELLHEHLLSPEETATQAVDWANKYVQHEWLKGSTKRKSSAVWVDKFLDALENYSVALMSLVVNYTDNNGNTALHYAVSHENYDLVSVLLDSKVADVDKMNQAGYSPVMLASLCENADDTHYTIIERLFEIGNINAKAIKHGQTALQLASSHGRVRTTELLLKCGADVNIQDVDGSTALMCAAEHGHIDIVKLLLKNSHIDASLTDCDNQTALSIACEQKHKALALLIYAHLNYSRTTSSNSCPSTSTDTNAASTV</sequence>
<reference evidence="4" key="2">
    <citation type="submission" date="2020-10" db="UniProtKB">
        <authorList>
            <consortium name="WormBaseParasite"/>
        </authorList>
    </citation>
    <scope>IDENTIFICATION</scope>
</reference>
<dbReference type="AlphaFoldDB" id="A0A7E4UMC9"/>
<feature type="compositionally biased region" description="Basic and acidic residues" evidence="2">
    <location>
        <begin position="524"/>
        <end position="539"/>
    </location>
</feature>
<keyword evidence="3" id="KW-1185">Reference proteome</keyword>
<dbReference type="InterPro" id="IPR047184">
    <property type="entry name" value="KANK1-4"/>
</dbReference>
<dbReference type="GO" id="GO:0005856">
    <property type="term" value="C:cytoskeleton"/>
    <property type="evidence" value="ECO:0007669"/>
    <property type="project" value="TreeGrafter"/>
</dbReference>
<feature type="region of interest" description="Disordered" evidence="2">
    <location>
        <begin position="124"/>
        <end position="257"/>
    </location>
</feature>
<evidence type="ECO:0000313" key="3">
    <source>
        <dbReference type="Proteomes" id="UP000492821"/>
    </source>
</evidence>
<feature type="compositionally biased region" description="Polar residues" evidence="2">
    <location>
        <begin position="558"/>
        <end position="570"/>
    </location>
</feature>
<dbReference type="InterPro" id="IPR036770">
    <property type="entry name" value="Ankyrin_rpt-contain_sf"/>
</dbReference>
<dbReference type="SUPFAM" id="SSF48403">
    <property type="entry name" value="Ankyrin repeat"/>
    <property type="match status" value="1"/>
</dbReference>
<feature type="region of interest" description="Disordered" evidence="2">
    <location>
        <begin position="950"/>
        <end position="982"/>
    </location>
</feature>
<feature type="repeat" description="ANK" evidence="1">
    <location>
        <begin position="1173"/>
        <end position="1197"/>
    </location>
</feature>
<feature type="region of interest" description="Disordered" evidence="2">
    <location>
        <begin position="824"/>
        <end position="845"/>
    </location>
</feature>
<feature type="repeat" description="ANK" evidence="1">
    <location>
        <begin position="1140"/>
        <end position="1172"/>
    </location>
</feature>
<name>A0A7E4UMC9_PANRE</name>